<dbReference type="AlphaFoldDB" id="A0A518DR58"/>
<dbReference type="EMBL" id="CP036433">
    <property type="protein sequence ID" value="QDU94330.1"/>
    <property type="molecule type" value="Genomic_DNA"/>
</dbReference>
<protein>
    <submittedName>
        <fullName evidence="1">Uncharacterized protein</fullName>
    </submittedName>
</protein>
<evidence type="ECO:0000313" key="2">
    <source>
        <dbReference type="Proteomes" id="UP000317648"/>
    </source>
</evidence>
<organism evidence="1 2">
    <name type="scientific">Lignipirellula cremea</name>
    <dbReference type="NCBI Taxonomy" id="2528010"/>
    <lineage>
        <taxon>Bacteria</taxon>
        <taxon>Pseudomonadati</taxon>
        <taxon>Planctomycetota</taxon>
        <taxon>Planctomycetia</taxon>
        <taxon>Pirellulales</taxon>
        <taxon>Pirellulaceae</taxon>
        <taxon>Lignipirellula</taxon>
    </lineage>
</organism>
<accession>A0A518DR58</accession>
<dbReference type="KEGG" id="lcre:Pla8534_21190"/>
<gene>
    <name evidence="1" type="ORF">Pla8534_21190</name>
</gene>
<proteinExistence type="predicted"/>
<dbReference type="Proteomes" id="UP000317648">
    <property type="component" value="Chromosome"/>
</dbReference>
<name>A0A518DR58_9BACT</name>
<reference evidence="1 2" key="1">
    <citation type="submission" date="2019-02" db="EMBL/GenBank/DDBJ databases">
        <title>Deep-cultivation of Planctomycetes and their phenomic and genomic characterization uncovers novel biology.</title>
        <authorList>
            <person name="Wiegand S."/>
            <person name="Jogler M."/>
            <person name="Boedeker C."/>
            <person name="Pinto D."/>
            <person name="Vollmers J."/>
            <person name="Rivas-Marin E."/>
            <person name="Kohn T."/>
            <person name="Peeters S.H."/>
            <person name="Heuer A."/>
            <person name="Rast P."/>
            <person name="Oberbeckmann S."/>
            <person name="Bunk B."/>
            <person name="Jeske O."/>
            <person name="Meyerdierks A."/>
            <person name="Storesund J.E."/>
            <person name="Kallscheuer N."/>
            <person name="Luecker S."/>
            <person name="Lage O.M."/>
            <person name="Pohl T."/>
            <person name="Merkel B.J."/>
            <person name="Hornburger P."/>
            <person name="Mueller R.-W."/>
            <person name="Bruemmer F."/>
            <person name="Labrenz M."/>
            <person name="Spormann A.M."/>
            <person name="Op den Camp H."/>
            <person name="Overmann J."/>
            <person name="Amann R."/>
            <person name="Jetten M.S.M."/>
            <person name="Mascher T."/>
            <person name="Medema M.H."/>
            <person name="Devos D.P."/>
            <person name="Kaster A.-K."/>
            <person name="Ovreas L."/>
            <person name="Rohde M."/>
            <person name="Galperin M.Y."/>
            <person name="Jogler C."/>
        </authorList>
    </citation>
    <scope>NUCLEOTIDE SEQUENCE [LARGE SCALE GENOMIC DNA]</scope>
    <source>
        <strain evidence="1 2">Pla85_3_4</strain>
    </source>
</reference>
<sequence length="89" mass="10214">MRPVADFALSRVRLGPETGSGLYQRIPCSWGFYETFLTGRCFIDQVLSLWGWRPDPLRENREQGLSAGRRVLLLRTRFLFSSCLDLTCG</sequence>
<keyword evidence="2" id="KW-1185">Reference proteome</keyword>
<evidence type="ECO:0000313" key="1">
    <source>
        <dbReference type="EMBL" id="QDU94330.1"/>
    </source>
</evidence>